<proteinExistence type="predicted"/>
<dbReference type="EMBL" id="CP001390">
    <property type="protein sequence ID" value="ACM19407.1"/>
    <property type="molecule type" value="Genomic_DNA"/>
</dbReference>
<accession>B9M2M8</accession>
<reference evidence="4 5" key="1">
    <citation type="submission" date="2009-01" db="EMBL/GenBank/DDBJ databases">
        <title>Complete sequence of Geobacter sp. FRC-32.</title>
        <authorList>
            <consortium name="US DOE Joint Genome Institute"/>
            <person name="Lucas S."/>
            <person name="Copeland A."/>
            <person name="Lapidus A."/>
            <person name="Glavina del Rio T."/>
            <person name="Dalin E."/>
            <person name="Tice H."/>
            <person name="Bruce D."/>
            <person name="Goodwin L."/>
            <person name="Pitluck S."/>
            <person name="Saunders E."/>
            <person name="Brettin T."/>
            <person name="Detter J.C."/>
            <person name="Han C."/>
            <person name="Larimer F."/>
            <person name="Land M."/>
            <person name="Hauser L."/>
            <person name="Kyrpides N."/>
            <person name="Ovchinnikova G."/>
            <person name="Kostka J."/>
            <person name="Richardson P."/>
        </authorList>
    </citation>
    <scope>NUCLEOTIDE SEQUENCE [LARGE SCALE GENOMIC DNA]</scope>
    <source>
        <strain evidence="5">DSM 22248 / JCM 15807 / FRC-32</strain>
    </source>
</reference>
<dbReference type="GO" id="GO:0005829">
    <property type="term" value="C:cytosol"/>
    <property type="evidence" value="ECO:0007669"/>
    <property type="project" value="TreeGrafter"/>
</dbReference>
<sequence>MCQPQSPGFRVVITGKGGVGKTTLTSCLATVLARNGINVLAVDEDPQINLPNALGVGFEAASRIVPLNRHADYIEEKTGIRPGRSGWGAMFKLNPDVDDVVSRLGLRVAENLNLLVMGTVKQAGGGCLCAENVLLDATIRHLALRGNEAILLDTQAGMEHFGRALAKGFGQCVVVADSSYNALSVASHSAALARQSGIPLVYLVVNRVLPGGARLARFQLESSQLFKDIFDAVIELPAEPQLEALDPHVARIMDYHRSAYTTAVTRLASLLNSPPCTCTADHHHGHSHQHAH</sequence>
<gene>
    <name evidence="4" type="primary">cooC</name>
    <name evidence="4" type="ordered locus">Geob_1047</name>
</gene>
<dbReference type="GO" id="GO:0016887">
    <property type="term" value="F:ATP hydrolysis activity"/>
    <property type="evidence" value="ECO:0007669"/>
    <property type="project" value="TreeGrafter"/>
</dbReference>
<dbReference type="PANTHER" id="PTHR43384">
    <property type="entry name" value="SEPTUM SITE-DETERMINING PROTEIN MIND HOMOLOG, CHLOROPLASTIC-RELATED"/>
    <property type="match status" value="1"/>
</dbReference>
<dbReference type="Proteomes" id="UP000007721">
    <property type="component" value="Chromosome"/>
</dbReference>
<dbReference type="PANTHER" id="PTHR43384:SF6">
    <property type="entry name" value="SEPTUM SITE-DETERMINING PROTEIN MIND HOMOLOG, CHLOROPLASTIC"/>
    <property type="match status" value="1"/>
</dbReference>
<evidence type="ECO:0000259" key="3">
    <source>
        <dbReference type="Pfam" id="PF01656"/>
    </source>
</evidence>
<dbReference type="InterPro" id="IPR002586">
    <property type="entry name" value="CobQ/CobB/MinD/ParA_Nub-bd_dom"/>
</dbReference>
<organism evidence="4 5">
    <name type="scientific">Geotalea daltonii (strain DSM 22248 / JCM 15807 / FRC-32)</name>
    <name type="common">Geobacter daltonii</name>
    <dbReference type="NCBI Taxonomy" id="316067"/>
    <lineage>
        <taxon>Bacteria</taxon>
        <taxon>Pseudomonadati</taxon>
        <taxon>Thermodesulfobacteriota</taxon>
        <taxon>Desulfuromonadia</taxon>
        <taxon>Geobacterales</taxon>
        <taxon>Geobacteraceae</taxon>
        <taxon>Geotalea</taxon>
    </lineage>
</organism>
<feature type="domain" description="CobQ/CobB/MinD/ParA nucleotide binding" evidence="3">
    <location>
        <begin position="11"/>
        <end position="211"/>
    </location>
</feature>
<name>B9M2M8_GEODF</name>
<dbReference type="InterPro" id="IPR014433">
    <property type="entry name" value="CooC"/>
</dbReference>
<evidence type="ECO:0000256" key="1">
    <source>
        <dbReference type="ARBA" id="ARBA00022741"/>
    </source>
</evidence>
<keyword evidence="2" id="KW-0067">ATP-binding</keyword>
<dbReference type="GO" id="GO:0005524">
    <property type="term" value="F:ATP binding"/>
    <property type="evidence" value="ECO:0007669"/>
    <property type="project" value="UniProtKB-KW"/>
</dbReference>
<keyword evidence="5" id="KW-1185">Reference proteome</keyword>
<evidence type="ECO:0000256" key="2">
    <source>
        <dbReference type="ARBA" id="ARBA00022840"/>
    </source>
</evidence>
<evidence type="ECO:0000313" key="4">
    <source>
        <dbReference type="EMBL" id="ACM19407.1"/>
    </source>
</evidence>
<dbReference type="AlphaFoldDB" id="B9M2M8"/>
<dbReference type="FunFam" id="3.40.50.300:FF:001573">
    <property type="entry name" value="Carbon monoxide dehydrogenase accessory protein CooC"/>
    <property type="match status" value="1"/>
</dbReference>
<dbReference type="OrthoDB" id="7346657at2"/>
<dbReference type="Pfam" id="PF01656">
    <property type="entry name" value="CbiA"/>
    <property type="match status" value="1"/>
</dbReference>
<dbReference type="InterPro" id="IPR027417">
    <property type="entry name" value="P-loop_NTPase"/>
</dbReference>
<protein>
    <submittedName>
        <fullName evidence="4">Carbon monoxide dehydrogenase accessory protein CooC</fullName>
    </submittedName>
</protein>
<dbReference type="eggNOG" id="COG3640">
    <property type="taxonomic scope" value="Bacteria"/>
</dbReference>
<dbReference type="GO" id="GO:0009898">
    <property type="term" value="C:cytoplasmic side of plasma membrane"/>
    <property type="evidence" value="ECO:0007669"/>
    <property type="project" value="TreeGrafter"/>
</dbReference>
<keyword evidence="1" id="KW-0547">Nucleotide-binding</keyword>
<dbReference type="SUPFAM" id="SSF52540">
    <property type="entry name" value="P-loop containing nucleoside triphosphate hydrolases"/>
    <property type="match status" value="1"/>
</dbReference>
<dbReference type="InterPro" id="IPR050625">
    <property type="entry name" value="ParA/MinD_ATPase"/>
</dbReference>
<dbReference type="PIRSF" id="PIRSF005647">
    <property type="entry name" value="CooC"/>
    <property type="match status" value="1"/>
</dbReference>
<dbReference type="GO" id="GO:0051782">
    <property type="term" value="P:negative regulation of cell division"/>
    <property type="evidence" value="ECO:0007669"/>
    <property type="project" value="TreeGrafter"/>
</dbReference>
<dbReference type="HOGENOM" id="CLU_082962_0_0_7"/>
<evidence type="ECO:0000313" key="5">
    <source>
        <dbReference type="Proteomes" id="UP000007721"/>
    </source>
</evidence>
<dbReference type="STRING" id="316067.Geob_1047"/>
<dbReference type="RefSeq" id="WP_012646136.1">
    <property type="nucleotide sequence ID" value="NC_011979.1"/>
</dbReference>
<dbReference type="Gene3D" id="3.40.50.300">
    <property type="entry name" value="P-loop containing nucleotide triphosphate hydrolases"/>
    <property type="match status" value="1"/>
</dbReference>
<dbReference type="KEGG" id="geo:Geob_1047"/>